<dbReference type="Pfam" id="PF02719">
    <property type="entry name" value="Polysacc_synt_2"/>
    <property type="match status" value="1"/>
</dbReference>
<dbReference type="RefSeq" id="WP_035501702.1">
    <property type="nucleotide sequence ID" value="NZ_CP012712.1"/>
</dbReference>
<gene>
    <name evidence="2" type="ORF">BCV53_01450</name>
</gene>
<protein>
    <recommendedName>
        <fullName evidence="1">Polysaccharide biosynthesis protein CapD-like domain-containing protein</fullName>
    </recommendedName>
</protein>
<dbReference type="GeneID" id="301034031"/>
<reference evidence="3" key="1">
    <citation type="journal article" date="2016" name="Genome Announc.">
        <title>Complete Genome Sequence of Geobacillus thermoglucosidasius NCIMB 11955, the Progenitor of a Bioethanol Production Strain.</title>
        <authorList>
            <person name="Sheng L."/>
            <person name="Zhang Y."/>
            <person name="Minton N.P."/>
        </authorList>
    </citation>
    <scope>NUCLEOTIDE SEQUENCE [LARGE SCALE GENOMIC DNA]</scope>
    <source>
        <strain evidence="3">NCIMB 11955</strain>
    </source>
</reference>
<accession>A0AAN0YL07</accession>
<dbReference type="InterPro" id="IPR003869">
    <property type="entry name" value="Polysac_CapD-like"/>
</dbReference>
<dbReference type="EMBL" id="CP016622">
    <property type="protein sequence ID" value="ANZ28895.1"/>
    <property type="molecule type" value="Genomic_DNA"/>
</dbReference>
<feature type="domain" description="Polysaccharide biosynthesis protein CapD-like" evidence="1">
    <location>
        <begin position="18"/>
        <end position="83"/>
    </location>
</feature>
<evidence type="ECO:0000313" key="2">
    <source>
        <dbReference type="EMBL" id="ANZ28895.1"/>
    </source>
</evidence>
<sequence length="100" mass="11658">MMTVINKTTNKTKFFAVRFMKTLDSFNLLFKKRIQVGTLVKDGIIFVLDMGESGIIVDLMKNLIKLSGYIFEEIGMEFIGIRPRKSYLKRYSMKTEIHPE</sequence>
<proteinExistence type="predicted"/>
<dbReference type="Proteomes" id="UP000093052">
    <property type="component" value="Chromosome"/>
</dbReference>
<evidence type="ECO:0000259" key="1">
    <source>
        <dbReference type="Pfam" id="PF02719"/>
    </source>
</evidence>
<dbReference type="KEGG" id="ptl:AOT13_01445"/>
<name>A0AAN0YL07_PARTM</name>
<evidence type="ECO:0000313" key="3">
    <source>
        <dbReference type="Proteomes" id="UP000093052"/>
    </source>
</evidence>
<dbReference type="AlphaFoldDB" id="A0AAN0YL07"/>
<organism evidence="2 3">
    <name type="scientific">Parageobacillus thermoglucosidasius</name>
    <name type="common">Geobacillus thermoglucosidasius</name>
    <dbReference type="NCBI Taxonomy" id="1426"/>
    <lineage>
        <taxon>Bacteria</taxon>
        <taxon>Bacillati</taxon>
        <taxon>Bacillota</taxon>
        <taxon>Bacilli</taxon>
        <taxon>Bacillales</taxon>
        <taxon>Anoxybacillaceae</taxon>
        <taxon>Parageobacillus</taxon>
    </lineage>
</organism>
<keyword evidence="3" id="KW-1185">Reference proteome</keyword>